<dbReference type="Proteomes" id="UP000189161">
    <property type="component" value="Unassembled WGS sequence"/>
</dbReference>
<keyword evidence="2" id="KW-0812">Transmembrane</keyword>
<keyword evidence="1" id="KW-0175">Coiled coil</keyword>
<comment type="caution">
    <text evidence="5">The sequence shown here is derived from an EMBL/GenBank/DDBJ whole genome shotgun (WGS) entry which is preliminary data.</text>
</comment>
<evidence type="ECO:0000256" key="1">
    <source>
        <dbReference type="SAM" id="Coils"/>
    </source>
</evidence>
<keyword evidence="2" id="KW-0472">Membrane</keyword>
<evidence type="ECO:0000256" key="2">
    <source>
        <dbReference type="SAM" id="Phobius"/>
    </source>
</evidence>
<feature type="coiled-coil region" evidence="1">
    <location>
        <begin position="114"/>
        <end position="163"/>
    </location>
</feature>
<proteinExistence type="predicted"/>
<organism evidence="5 7">
    <name type="scientific">Rodentibacter trehalosifermentans</name>
    <dbReference type="NCBI Taxonomy" id="1908263"/>
    <lineage>
        <taxon>Bacteria</taxon>
        <taxon>Pseudomonadati</taxon>
        <taxon>Pseudomonadota</taxon>
        <taxon>Gammaproteobacteria</taxon>
        <taxon>Pasteurellales</taxon>
        <taxon>Pasteurellaceae</taxon>
        <taxon>Rodentibacter</taxon>
    </lineage>
</organism>
<protein>
    <recommendedName>
        <fullName evidence="3">Bacteriophage T5 Orf172 DNA-binding domain-containing protein</fullName>
    </recommendedName>
</protein>
<feature type="transmembrane region" description="Helical" evidence="2">
    <location>
        <begin position="201"/>
        <end position="220"/>
    </location>
</feature>
<evidence type="ECO:0000313" key="6">
    <source>
        <dbReference type="Proteomes" id="UP000188728"/>
    </source>
</evidence>
<gene>
    <name evidence="4" type="ORF">BKK51_09035</name>
    <name evidence="5" type="ORF">BKK52_12720</name>
</gene>
<evidence type="ECO:0000259" key="3">
    <source>
        <dbReference type="SMART" id="SM00974"/>
    </source>
</evidence>
<dbReference type="AlphaFoldDB" id="A0A1V3IT26"/>
<reference evidence="6 7" key="1">
    <citation type="submission" date="2016-10" db="EMBL/GenBank/DDBJ databases">
        <title>Rodentibacter gen. nov. and new species.</title>
        <authorList>
            <person name="Christensen H."/>
        </authorList>
    </citation>
    <scope>NUCLEOTIDE SEQUENCE [LARGE SCALE GENOMIC DNA]</scope>
    <source>
        <strain evidence="4 6">H1983213011</strain>
        <strain evidence="5 7">H1987082031</strain>
    </source>
</reference>
<accession>A0A1V3IR38</accession>
<sequence length="274" mass="32581">MAGWVYILSNPAMPGLLKVGYTDRDPFARAKEISQATGVPFDFIVEYQIYVSHPYELEQKTHQLLHNHRVNNNREFFNCSYEDAVETIRIAINHLYRYIENFVFGSESSHKIEKEILEKKLIEKQEAIKKTLETAKLAKEKFIRYEKEKLDKAILNLENEEKEKILSVEAEFVKPPFYKEFIATVVITAMAFGIFLPFGFFVLPIPIIAILIIIVLYYYISYKIYKFFRTFLPEFVYEQKENELKRIDTLYKTQKKSLYENYERAINQMKEKNQ</sequence>
<dbReference type="Pfam" id="PF10544">
    <property type="entry name" value="T5orf172"/>
    <property type="match status" value="1"/>
</dbReference>
<accession>A0A1V3IT26</accession>
<dbReference type="InterPro" id="IPR018306">
    <property type="entry name" value="Phage_T5_Orf172_DNA-bd"/>
</dbReference>
<feature type="domain" description="Bacteriophage T5 Orf172 DNA-binding" evidence="3">
    <location>
        <begin position="11"/>
        <end position="91"/>
    </location>
</feature>
<name>A0A1V3IT26_9PAST</name>
<dbReference type="EMBL" id="MLHL01000100">
    <property type="protein sequence ID" value="OOF45323.1"/>
    <property type="molecule type" value="Genomic_DNA"/>
</dbReference>
<dbReference type="EMBL" id="MLHK01000053">
    <property type="protein sequence ID" value="OOF44424.1"/>
    <property type="molecule type" value="Genomic_DNA"/>
</dbReference>
<dbReference type="Proteomes" id="UP000188728">
    <property type="component" value="Unassembled WGS sequence"/>
</dbReference>
<dbReference type="SMART" id="SM00974">
    <property type="entry name" value="T5orf172"/>
    <property type="match status" value="1"/>
</dbReference>
<dbReference type="OrthoDB" id="8265034at2"/>
<keyword evidence="7" id="KW-1185">Reference proteome</keyword>
<evidence type="ECO:0000313" key="4">
    <source>
        <dbReference type="EMBL" id="OOF44424.1"/>
    </source>
</evidence>
<keyword evidence="2" id="KW-1133">Transmembrane helix</keyword>
<evidence type="ECO:0000313" key="7">
    <source>
        <dbReference type="Proteomes" id="UP000189161"/>
    </source>
</evidence>
<evidence type="ECO:0000313" key="5">
    <source>
        <dbReference type="EMBL" id="OOF45323.1"/>
    </source>
</evidence>